<sequence>MKYQSIYLAFFSLGFSEARFTNLGIEEFYIKKCEEKIVYTTDHGEICDMRSLEVVMDTEENKNYIGCVFRELGYFNAKGQFDKQALIKDYHQAGVKNRDKAVLESYQSCMQHYGPTTNPMKILDCVTQDKDFPKVMNARRDRNSKWKPDWMVAHCGAKKLF</sequence>
<dbReference type="GeneID" id="119767570"/>
<dbReference type="SMART" id="SM00708">
    <property type="entry name" value="PhBP"/>
    <property type="match status" value="1"/>
</dbReference>
<accession>Q95V91</accession>
<dbReference type="Gene3D" id="1.10.238.20">
    <property type="entry name" value="Pheromone/general odorant binding protein domain"/>
    <property type="match status" value="1"/>
</dbReference>
<dbReference type="RefSeq" id="XP_038112387.1">
    <property type="nucleotide sequence ID" value="XM_038256459.1"/>
</dbReference>
<dbReference type="InterPro" id="IPR006170">
    <property type="entry name" value="PBP/GOBP"/>
</dbReference>
<dbReference type="SUPFAM" id="SSF47565">
    <property type="entry name" value="Insect pheromone/odorant-binding proteins"/>
    <property type="match status" value="1"/>
</dbReference>
<comment type="similarity">
    <text evidence="2">Belongs to the PBP/GOBP family.</text>
</comment>
<dbReference type="InterPro" id="IPR036728">
    <property type="entry name" value="PBP_GOBP_sf"/>
</dbReference>
<comment type="subcellular location">
    <subcellularLocation>
        <location evidence="1">Secreted</location>
    </subcellularLocation>
</comment>
<dbReference type="AlphaFoldDB" id="Q95V91"/>
<evidence type="ECO:0000313" key="4">
    <source>
        <dbReference type="EMBL" id="AAL16048.1"/>
    </source>
</evidence>
<organism evidence="4">
    <name type="scientific">Culex quinquefasciatus</name>
    <name type="common">Southern house mosquito</name>
    <name type="synonym">Culex pungens</name>
    <dbReference type="NCBI Taxonomy" id="7176"/>
    <lineage>
        <taxon>Eukaryota</taxon>
        <taxon>Metazoa</taxon>
        <taxon>Ecdysozoa</taxon>
        <taxon>Arthropoda</taxon>
        <taxon>Hexapoda</taxon>
        <taxon>Insecta</taxon>
        <taxon>Pterygota</taxon>
        <taxon>Neoptera</taxon>
        <taxon>Endopterygota</taxon>
        <taxon>Diptera</taxon>
        <taxon>Nematocera</taxon>
        <taxon>Culicoidea</taxon>
        <taxon>Culicidae</taxon>
        <taxon>Culicinae</taxon>
        <taxon>Culicini</taxon>
        <taxon>Culex</taxon>
        <taxon>Culex</taxon>
    </lineage>
</organism>
<reference evidence="4" key="1">
    <citation type="journal article" date="2002" name="Insect Mol. Biol.">
        <title>The D7 family of salivary proteins in blood sucking diptera.</title>
        <authorList>
            <person name="Valenzuela J.G."/>
            <person name="Charlab R."/>
            <person name="Gonzalez E.C."/>
            <person name="de Miranda-Santos I.K.F."/>
            <person name="Marinotti O."/>
            <person name="Francischetti I.M.B."/>
            <person name="Ribeiro J.M.C."/>
        </authorList>
    </citation>
    <scope>NUCLEOTIDE SEQUENCE</scope>
</reference>
<dbReference type="Pfam" id="PF01395">
    <property type="entry name" value="PBP_GOBP"/>
    <property type="match status" value="1"/>
</dbReference>
<dbReference type="VEuPathDB" id="VectorBase:CQUJHB009232"/>
<proteinExistence type="evidence at transcript level"/>
<protein>
    <submittedName>
        <fullName evidence="4">Short form D7clu32 salivary protein</fullName>
    </submittedName>
</protein>
<dbReference type="GO" id="GO:0005549">
    <property type="term" value="F:odorant binding"/>
    <property type="evidence" value="ECO:0007669"/>
    <property type="project" value="InterPro"/>
</dbReference>
<evidence type="ECO:0000256" key="2">
    <source>
        <dbReference type="ARBA" id="ARBA00008098"/>
    </source>
</evidence>
<keyword evidence="3" id="KW-0964">Secreted</keyword>
<name>Q95V91_CULQU</name>
<dbReference type="VEuPathDB" id="VectorBase:CPIJ014546"/>
<evidence type="ECO:0000256" key="1">
    <source>
        <dbReference type="ARBA" id="ARBA00004613"/>
    </source>
</evidence>
<evidence type="ECO:0000256" key="3">
    <source>
        <dbReference type="ARBA" id="ARBA00022525"/>
    </source>
</evidence>
<dbReference type="GO" id="GO:0005576">
    <property type="term" value="C:extracellular region"/>
    <property type="evidence" value="ECO:0007669"/>
    <property type="project" value="UniProtKB-SubCell"/>
</dbReference>
<dbReference type="EMBL" id="AF420271">
    <property type="protein sequence ID" value="AAL16048.1"/>
    <property type="molecule type" value="mRNA"/>
</dbReference>